<protein>
    <submittedName>
        <fullName evidence="1">Uncharacterized protein</fullName>
    </submittedName>
</protein>
<dbReference type="Proteomes" id="UP000829447">
    <property type="component" value="Linkage Group LG4"/>
</dbReference>
<name>A0ACC5WEB3_PANGG</name>
<keyword evidence="2" id="KW-1185">Reference proteome</keyword>
<proteinExistence type="predicted"/>
<evidence type="ECO:0000313" key="2">
    <source>
        <dbReference type="Proteomes" id="UP000829447"/>
    </source>
</evidence>
<accession>A0ACC5WEB3</accession>
<organism evidence="1 2">
    <name type="scientific">Pangasianodon gigas</name>
    <name type="common">Mekong giant catfish</name>
    <name type="synonym">Pangasius gigas</name>
    <dbReference type="NCBI Taxonomy" id="30993"/>
    <lineage>
        <taxon>Eukaryota</taxon>
        <taxon>Metazoa</taxon>
        <taxon>Chordata</taxon>
        <taxon>Craniata</taxon>
        <taxon>Vertebrata</taxon>
        <taxon>Euteleostomi</taxon>
        <taxon>Actinopterygii</taxon>
        <taxon>Neopterygii</taxon>
        <taxon>Teleostei</taxon>
        <taxon>Ostariophysi</taxon>
        <taxon>Siluriformes</taxon>
        <taxon>Pangasiidae</taxon>
        <taxon>Pangasianodon</taxon>
    </lineage>
</organism>
<dbReference type="EMBL" id="CM040457">
    <property type="protein sequence ID" value="MCI4377407.1"/>
    <property type="molecule type" value="Genomic_DNA"/>
</dbReference>
<comment type="caution">
    <text evidence="1">The sequence shown here is derived from an EMBL/GenBank/DDBJ whole genome shotgun (WGS) entry which is preliminary data.</text>
</comment>
<sequence>MDPKNSGGGKRLPRIAASLIMRFASEREPSFSVQRASLRPSPTPPTSPGLEFGDFPYSSAGSRSKSPDSLVPAPSEESNPSGLQSARGHMLTSPTFVEDDNDSEEECLSFESLNSPSEGDGFLPGQGDTAESSPKRGKRTGVRFTDWHKNRVAALCSERFDKLLRECPEYHSTKSCLAAFVLEREVTDTGGRCCEQYEVVALGTGQSCCSGWHCFTGSIVHDCHGIVIARRALKRYLYKQLMLFYSSEPELRERSIFQSTPTELLLQVKPKFYLHLYTNQTPKGAAQYIMKSHSSGYQSLKLQCHAKGSLIPAAFLSPSIWGARICCMSDSAKLTRWTVTGIQGALLSHFIKPLYITSAILGDASHCSDIVSDTINKRLGTGLKDILIPPYQQTTIFFQNGENVELAVSSDHCKDLSVNWCLGDSSIEILDSTTGYAISGSPFVSGPGFSSRLCKRAQFFSFRKVAMLSGQQELLSFVIYHKAKTAAHLYQKAKAMVNQQFLANNAGPWNSKHLVDSFSC</sequence>
<reference evidence="1 2" key="1">
    <citation type="journal article" date="2022" name="bioRxiv">
        <title>An ancient truncated duplication of the anti-Mullerian hormone receptor type 2 gene is a potential conserved master sex determinant in the Pangasiidae catfish family.</title>
        <authorList>
            <person name="Wen M."/>
            <person name="Pan Q."/>
            <person name="Jouanno E."/>
            <person name="Montfort J."/>
            <person name="Zahm M."/>
            <person name="Cabau C."/>
            <person name="Klopp C."/>
            <person name="Iampietro C."/>
            <person name="Roques C."/>
            <person name="Bouchez O."/>
            <person name="Castinel A."/>
            <person name="Donnadieu C."/>
            <person name="Parrinello H."/>
            <person name="Poncet C."/>
            <person name="Belmonte E."/>
            <person name="Gautier V."/>
            <person name="Avarre J.-C."/>
            <person name="Dugue R."/>
            <person name="Gustiano R."/>
            <person name="Ha T.T.T."/>
            <person name="Campet M."/>
            <person name="Sriphairoj K."/>
            <person name="Ribolli J."/>
            <person name="de Almeida F.L."/>
            <person name="Desvignes T."/>
            <person name="Postlethwait J.H."/>
            <person name="Bucao C.F."/>
            <person name="Robinson-Rechavi M."/>
            <person name="Bobe J."/>
            <person name="Herpin A."/>
            <person name="Guiguen Y."/>
        </authorList>
    </citation>
    <scope>NUCLEOTIDE SEQUENCE [LARGE SCALE GENOMIC DNA]</scope>
    <source>
        <strain evidence="1">YG-Dec2019</strain>
    </source>
</reference>
<gene>
    <name evidence="1" type="ORF">PGIGA_G00203090</name>
</gene>
<evidence type="ECO:0000313" key="1">
    <source>
        <dbReference type="EMBL" id="MCI4377407.1"/>
    </source>
</evidence>